<evidence type="ECO:0000313" key="8">
    <source>
        <dbReference type="Proteomes" id="UP000501926"/>
    </source>
</evidence>
<dbReference type="Proteomes" id="UP000501926">
    <property type="component" value="Chromosome"/>
</dbReference>
<accession>A0A6G7GXR8</accession>
<dbReference type="InterPro" id="IPR045229">
    <property type="entry name" value="TPP_enz"/>
</dbReference>
<dbReference type="InterPro" id="IPR029035">
    <property type="entry name" value="DHS-like_NAD/FAD-binding_dom"/>
</dbReference>
<evidence type="ECO:0000313" key="7">
    <source>
        <dbReference type="EMBL" id="QII14142.1"/>
    </source>
</evidence>
<dbReference type="GO" id="GO:0009099">
    <property type="term" value="P:L-valine biosynthetic process"/>
    <property type="evidence" value="ECO:0007669"/>
    <property type="project" value="TreeGrafter"/>
</dbReference>
<evidence type="ECO:0000256" key="1">
    <source>
        <dbReference type="ARBA" id="ARBA00007812"/>
    </source>
</evidence>
<organism evidence="7 8">
    <name type="scientific">Kuenenia stuttgartiensis</name>
    <dbReference type="NCBI Taxonomy" id="174633"/>
    <lineage>
        <taxon>Bacteria</taxon>
        <taxon>Pseudomonadati</taxon>
        <taxon>Planctomycetota</taxon>
        <taxon>Candidatus Brocadiia</taxon>
        <taxon>Candidatus Brocadiales</taxon>
        <taxon>Candidatus Brocadiaceae</taxon>
        <taxon>Candidatus Kuenenia</taxon>
    </lineage>
</organism>
<dbReference type="AlphaFoldDB" id="A0A6G7GXR8"/>
<dbReference type="EMBL" id="CP049055">
    <property type="protein sequence ID" value="QII14142.1"/>
    <property type="molecule type" value="Genomic_DNA"/>
</dbReference>
<dbReference type="Gene3D" id="3.40.50.1220">
    <property type="entry name" value="TPP-binding domain"/>
    <property type="match status" value="1"/>
</dbReference>
<dbReference type="GO" id="GO:0003984">
    <property type="term" value="F:acetolactate synthase activity"/>
    <property type="evidence" value="ECO:0007669"/>
    <property type="project" value="TreeGrafter"/>
</dbReference>
<feature type="domain" description="Thiamine pyrophosphate enzyme N-terminal TPP-binding" evidence="6">
    <location>
        <begin position="3"/>
        <end position="123"/>
    </location>
</feature>
<sequence length="596" mass="66614">MIVSDYIANFLAEKGINDVFLIDGSAVAGLIVAVARNSKLKYYCPLHEQAGAFAVDGYVKASGRLSVMLATSGPAGQNLLNGIAASYYDSIPALYLTGNINSRFMKPSPLIRQHGFQENDIVSMTKPIAKYANIVKKAEDIKFELEKAFFIATSGRPGPVLLDIPMDIQKANIEEDKLHTYIPPHNSIDIDSLKKSIKLCLKLISDAKRPVILIGGGVWIAKAVEEAKALIERLNIPFFETWNMLDFCENDHPLYGGRVGTFGGDGRNFGIQNADLLLTIGSRISGRITGGMMHTFARAAKKIIVDIDNEELNYQQVKGDLNISCDAKIFIEELSKEIESTSFNNDFSWWVDKVKYWKGKYKVFKEEYWNQEGSVNPYVFVKVLSEEMREGDILVHEAGGNCVVTSQTFEAKKDQRVFTNNGNSSLGYSFPAAIGACIATKKPVLCITGDGGLNFNIQELQTIKHHNLPVKILVFNNQAYGITKAYRDTNFQSEYAGVDAGHGVSFPDFKKVAAAYGIKSVYIKNHDELREKIKYVLKSDEPVLCDINMVGFYNYNPKLGWRNPIEDQYPFIPREEFRENMIIGLYEGWENPVYPG</sequence>
<keyword evidence="2 3" id="KW-0786">Thiamine pyrophosphate</keyword>
<dbReference type="FunFam" id="3.40.50.970:FF:000007">
    <property type="entry name" value="Acetolactate synthase"/>
    <property type="match status" value="1"/>
</dbReference>
<reference evidence="7 8" key="1">
    <citation type="submission" date="2020-02" db="EMBL/GenBank/DDBJ databases">
        <title>Newly sequenced genome of strain CSTR1 showed variability in Candidatus Kuenenia stuttgartiensis genomes.</title>
        <authorList>
            <person name="Ding C."/>
            <person name="Adrian L."/>
        </authorList>
    </citation>
    <scope>NUCLEOTIDE SEQUENCE [LARGE SCALE GENOMIC DNA]</scope>
    <source>
        <strain evidence="7 8">CSTR1</strain>
    </source>
</reference>
<dbReference type="InterPro" id="IPR011766">
    <property type="entry name" value="TPP_enzyme_TPP-bd"/>
</dbReference>
<feature type="domain" description="Thiamine pyrophosphate enzyme central" evidence="4">
    <location>
        <begin position="199"/>
        <end position="334"/>
    </location>
</feature>
<gene>
    <name evidence="7" type="ORF">KsCSTR_47650</name>
</gene>
<dbReference type="CDD" id="cd00568">
    <property type="entry name" value="TPP_enzymes"/>
    <property type="match status" value="1"/>
</dbReference>
<dbReference type="SUPFAM" id="SSF52467">
    <property type="entry name" value="DHS-like NAD/FAD-binding domain"/>
    <property type="match status" value="1"/>
</dbReference>
<dbReference type="InterPro" id="IPR012000">
    <property type="entry name" value="Thiamin_PyroP_enz_cen_dom"/>
</dbReference>
<dbReference type="GO" id="GO:0009097">
    <property type="term" value="P:isoleucine biosynthetic process"/>
    <property type="evidence" value="ECO:0007669"/>
    <property type="project" value="TreeGrafter"/>
</dbReference>
<dbReference type="Pfam" id="PF02775">
    <property type="entry name" value="TPP_enzyme_C"/>
    <property type="match status" value="1"/>
</dbReference>
<dbReference type="GO" id="GO:0030976">
    <property type="term" value="F:thiamine pyrophosphate binding"/>
    <property type="evidence" value="ECO:0007669"/>
    <property type="project" value="InterPro"/>
</dbReference>
<dbReference type="Gene3D" id="3.40.50.970">
    <property type="match status" value="2"/>
</dbReference>
<dbReference type="GO" id="GO:0050660">
    <property type="term" value="F:flavin adenine dinucleotide binding"/>
    <property type="evidence" value="ECO:0007669"/>
    <property type="project" value="TreeGrafter"/>
</dbReference>
<protein>
    <submittedName>
        <fullName evidence="7">Putative TPP-requiring enzyme co-localized with O-antigen rfb gene cluster</fullName>
    </submittedName>
</protein>
<dbReference type="GO" id="GO:0000287">
    <property type="term" value="F:magnesium ion binding"/>
    <property type="evidence" value="ECO:0007669"/>
    <property type="project" value="InterPro"/>
</dbReference>
<evidence type="ECO:0000259" key="6">
    <source>
        <dbReference type="Pfam" id="PF02776"/>
    </source>
</evidence>
<dbReference type="CDD" id="cd07035">
    <property type="entry name" value="TPP_PYR_POX_like"/>
    <property type="match status" value="1"/>
</dbReference>
<proteinExistence type="inferred from homology"/>
<dbReference type="RefSeq" id="WP_164995616.1">
    <property type="nucleotide sequence ID" value="NZ_CP049055.1"/>
</dbReference>
<evidence type="ECO:0000256" key="2">
    <source>
        <dbReference type="ARBA" id="ARBA00023052"/>
    </source>
</evidence>
<dbReference type="Pfam" id="PF02776">
    <property type="entry name" value="TPP_enzyme_N"/>
    <property type="match status" value="1"/>
</dbReference>
<comment type="similarity">
    <text evidence="1 3">Belongs to the TPP enzyme family.</text>
</comment>
<dbReference type="GO" id="GO:0005948">
    <property type="term" value="C:acetolactate synthase complex"/>
    <property type="evidence" value="ECO:0007669"/>
    <property type="project" value="TreeGrafter"/>
</dbReference>
<evidence type="ECO:0000256" key="3">
    <source>
        <dbReference type="RuleBase" id="RU362132"/>
    </source>
</evidence>
<dbReference type="InterPro" id="IPR012001">
    <property type="entry name" value="Thiamin_PyroP_enz_TPP-bd_dom"/>
</dbReference>
<name>A0A6G7GXR8_KUEST</name>
<dbReference type="PANTHER" id="PTHR18968:SF142">
    <property type="entry name" value="ACETOLACTATE SYNTHASE"/>
    <property type="match status" value="1"/>
</dbReference>
<dbReference type="Pfam" id="PF00205">
    <property type="entry name" value="TPP_enzyme_M"/>
    <property type="match status" value="1"/>
</dbReference>
<dbReference type="InterPro" id="IPR029061">
    <property type="entry name" value="THDP-binding"/>
</dbReference>
<feature type="domain" description="Thiamine pyrophosphate enzyme TPP-binding" evidence="5">
    <location>
        <begin position="399"/>
        <end position="547"/>
    </location>
</feature>
<dbReference type="PANTHER" id="PTHR18968">
    <property type="entry name" value="THIAMINE PYROPHOSPHATE ENZYMES"/>
    <property type="match status" value="1"/>
</dbReference>
<evidence type="ECO:0000259" key="4">
    <source>
        <dbReference type="Pfam" id="PF00205"/>
    </source>
</evidence>
<evidence type="ECO:0000259" key="5">
    <source>
        <dbReference type="Pfam" id="PF02775"/>
    </source>
</evidence>
<dbReference type="SUPFAM" id="SSF52518">
    <property type="entry name" value="Thiamin diphosphate-binding fold (THDP-binding)"/>
    <property type="match status" value="2"/>
</dbReference>